<evidence type="ECO:0000256" key="2">
    <source>
        <dbReference type="ARBA" id="ARBA00023155"/>
    </source>
</evidence>
<dbReference type="GO" id="GO:0000978">
    <property type="term" value="F:RNA polymerase II cis-regulatory region sequence-specific DNA binding"/>
    <property type="evidence" value="ECO:0007669"/>
    <property type="project" value="TreeGrafter"/>
</dbReference>
<evidence type="ECO:0000256" key="1">
    <source>
        <dbReference type="ARBA" id="ARBA00023125"/>
    </source>
</evidence>
<feature type="DNA-binding region" description="Homeobox" evidence="4">
    <location>
        <begin position="276"/>
        <end position="335"/>
    </location>
</feature>
<evidence type="ECO:0000256" key="4">
    <source>
        <dbReference type="PROSITE-ProRule" id="PRU00108"/>
    </source>
</evidence>
<dbReference type="Pfam" id="PF00046">
    <property type="entry name" value="Homeodomain"/>
    <property type="match status" value="1"/>
</dbReference>
<dbReference type="CDD" id="cd00086">
    <property type="entry name" value="homeodomain"/>
    <property type="match status" value="1"/>
</dbReference>
<keyword evidence="2 4" id="KW-0371">Homeobox</keyword>
<dbReference type="Pfam" id="PF16878">
    <property type="entry name" value="SIX1_SD"/>
    <property type="match status" value="1"/>
</dbReference>
<dbReference type="Gene3D" id="1.10.10.60">
    <property type="entry name" value="Homeodomain-like"/>
    <property type="match status" value="1"/>
</dbReference>
<evidence type="ECO:0000259" key="7">
    <source>
        <dbReference type="PROSITE" id="PS50071"/>
    </source>
</evidence>
<sequence>MENYMIYNPIYPTGYHGPPYPVPAEQNVYISNYFLGNTTLEAGGGYNPYPRPHLRYPGSDLHSSYQTQEGKSQTTYHGDKFGSYTDLPKSEQYNNPEKTAEYSSLYPPDNRTFRDDMFGQNAQFDVWGSVKDEPVDSTEGQSSCVYSNNPIKSEKTVPQEQIRLHNTLTDQKENQIPQFTYHGPAPLTEQNFNYNQQREAALVDQIQEAHLQADHKRVMEMIATNCFSSTHHDMLQELWLSAVYGFAKSRRGKAPNAVDRYRLRKKYPFPATVWDGERTLYCYKQSARDQLEEFYQQNKYPTPLEKKELSERCDLTYMQVCNWFKNKRMRGKEQGCRQQRNS</sequence>
<organism evidence="8">
    <name type="scientific">Mnemiopsis leidyi</name>
    <name type="common">Sea walnut</name>
    <name type="synonym">Warty comb jellyfish</name>
    <dbReference type="NCBI Taxonomy" id="27923"/>
    <lineage>
        <taxon>Eukaryota</taxon>
        <taxon>Metazoa</taxon>
        <taxon>Ctenophora</taxon>
        <taxon>Tentaculata</taxon>
        <taxon>Lobata</taxon>
        <taxon>Bolinopsidae</taxon>
        <taxon>Mnemiopsis</taxon>
    </lineage>
</organism>
<name>E3UJV4_MNELE</name>
<dbReference type="PROSITE" id="PS50071">
    <property type="entry name" value="HOMEOBOX_2"/>
    <property type="match status" value="1"/>
</dbReference>
<feature type="domain" description="Homeobox" evidence="7">
    <location>
        <begin position="274"/>
        <end position="334"/>
    </location>
</feature>
<comment type="subcellular location">
    <subcellularLocation>
        <location evidence="4 5">Nucleus</location>
    </subcellularLocation>
</comment>
<reference evidence="8" key="1">
    <citation type="journal article" date="2010" name="Evodevo">
        <title>The homeodomain complement of the ctenophore Mnemiopsis leidyi suggests that Ctenophora and Porifera diverged prior to the ParaHoxozoa.</title>
        <authorList>
            <person name="Ryan J.F."/>
            <person name="Pang K."/>
            <person name="NISC Comparative Sequencing Program"/>
            <person name="Mullikin J.C."/>
            <person name="Martindale M.Q."/>
            <person name="Baxevanis A.D."/>
        </authorList>
    </citation>
    <scope>NUCLEOTIDE SEQUENCE</scope>
</reference>
<dbReference type="GO" id="GO:0005667">
    <property type="term" value="C:transcription regulator complex"/>
    <property type="evidence" value="ECO:0007669"/>
    <property type="project" value="TreeGrafter"/>
</dbReference>
<dbReference type="InterPro" id="IPR001356">
    <property type="entry name" value="HD"/>
</dbReference>
<dbReference type="GO" id="GO:0000981">
    <property type="term" value="F:DNA-binding transcription factor activity, RNA polymerase II-specific"/>
    <property type="evidence" value="ECO:0007669"/>
    <property type="project" value="TreeGrafter"/>
</dbReference>
<evidence type="ECO:0000313" key="8">
    <source>
        <dbReference type="EMBL" id="ADO22632.1"/>
    </source>
</evidence>
<evidence type="ECO:0000256" key="3">
    <source>
        <dbReference type="ARBA" id="ARBA00023242"/>
    </source>
</evidence>
<dbReference type="InterPro" id="IPR009057">
    <property type="entry name" value="Homeodomain-like_sf"/>
</dbReference>
<dbReference type="PANTHER" id="PTHR10390">
    <property type="entry name" value="HOMEOBOX PROTEIN SIX"/>
    <property type="match status" value="1"/>
</dbReference>
<dbReference type="PANTHER" id="PTHR10390:SF44">
    <property type="entry name" value="SIX HOMEOBOX 4"/>
    <property type="match status" value="1"/>
</dbReference>
<dbReference type="HOGENOM" id="CLU_812092_0_0_1"/>
<dbReference type="EMBL" id="HM444111">
    <property type="protein sequence ID" value="ADO22632.1"/>
    <property type="molecule type" value="mRNA"/>
</dbReference>
<feature type="compositionally biased region" description="Polar residues" evidence="6">
    <location>
        <begin position="61"/>
        <end position="76"/>
    </location>
</feature>
<accession>E3UJV4</accession>
<keyword evidence="3 4" id="KW-0539">Nucleus</keyword>
<dbReference type="InterPro" id="IPR031701">
    <property type="entry name" value="SIX1_SD"/>
</dbReference>
<dbReference type="GO" id="GO:0005634">
    <property type="term" value="C:nucleus"/>
    <property type="evidence" value="ECO:0007669"/>
    <property type="project" value="UniProtKB-SubCell"/>
</dbReference>
<dbReference type="AlphaFoldDB" id="E3UJV4"/>
<feature type="region of interest" description="Disordered" evidence="6">
    <location>
        <begin position="58"/>
        <end position="94"/>
    </location>
</feature>
<evidence type="ECO:0000256" key="5">
    <source>
        <dbReference type="RuleBase" id="RU000682"/>
    </source>
</evidence>
<gene>
    <name evidence="8" type="primary">SIX13a</name>
</gene>
<protein>
    <submittedName>
        <fullName evidence="8">SIX class homeobox transcription factor SIX13a</fullName>
    </submittedName>
</protein>
<proteinExistence type="evidence at transcript level"/>
<evidence type="ECO:0000256" key="6">
    <source>
        <dbReference type="SAM" id="MobiDB-lite"/>
    </source>
</evidence>
<dbReference type="SMART" id="SM00389">
    <property type="entry name" value="HOX"/>
    <property type="match status" value="1"/>
</dbReference>
<keyword evidence="1 4" id="KW-0238">DNA-binding</keyword>
<dbReference type="SUPFAM" id="SSF46689">
    <property type="entry name" value="Homeodomain-like"/>
    <property type="match status" value="1"/>
</dbReference>